<protein>
    <submittedName>
        <fullName evidence="1">DNA-binding protein</fullName>
    </submittedName>
</protein>
<proteinExistence type="predicted"/>
<gene>
    <name evidence="1" type="ORF">FC756_10425</name>
</gene>
<sequence length="77" mass="9204">MAENYSFKNREDLTEYIKSEIINTTEALEILQCTRQNLNNLVQRGVLNPIKDLPRDRLFFKEDIVKRKNDMDMKVNK</sequence>
<evidence type="ECO:0000313" key="2">
    <source>
        <dbReference type="Proteomes" id="UP000308744"/>
    </source>
</evidence>
<comment type="caution">
    <text evidence="1">The sequence shown here is derived from an EMBL/GenBank/DDBJ whole genome shotgun (WGS) entry which is preliminary data.</text>
</comment>
<dbReference type="EMBL" id="SZPU01000035">
    <property type="protein sequence ID" value="TKI68551.1"/>
    <property type="molecule type" value="Genomic_DNA"/>
</dbReference>
<keyword evidence="2" id="KW-1185">Reference proteome</keyword>
<dbReference type="AlphaFoldDB" id="A0A4U2Z6Q4"/>
<dbReference type="RefSeq" id="WP_107894527.1">
    <property type="nucleotide sequence ID" value="NZ_PYWM01000003.1"/>
</dbReference>
<accession>A0A4U2Z6Q4</accession>
<dbReference type="Proteomes" id="UP000308744">
    <property type="component" value="Unassembled WGS sequence"/>
</dbReference>
<dbReference type="GO" id="GO:0003677">
    <property type="term" value="F:DNA binding"/>
    <property type="evidence" value="ECO:0007669"/>
    <property type="project" value="UniProtKB-KW"/>
</dbReference>
<evidence type="ECO:0000313" key="1">
    <source>
        <dbReference type="EMBL" id="TKI68551.1"/>
    </source>
</evidence>
<keyword evidence="1" id="KW-0238">DNA-binding</keyword>
<organism evidence="1 2">
    <name type="scientific">Lysinibacillus mangiferihumi</name>
    <dbReference type="NCBI Taxonomy" id="1130819"/>
    <lineage>
        <taxon>Bacteria</taxon>
        <taxon>Bacillati</taxon>
        <taxon>Bacillota</taxon>
        <taxon>Bacilli</taxon>
        <taxon>Bacillales</taxon>
        <taxon>Bacillaceae</taxon>
        <taxon>Lysinibacillus</taxon>
    </lineage>
</organism>
<reference evidence="1 2" key="1">
    <citation type="submission" date="2019-04" db="EMBL/GenBank/DDBJ databases">
        <title>Lysinibacillus genome sequencing.</title>
        <authorList>
            <person name="Dunlap C."/>
        </authorList>
    </citation>
    <scope>NUCLEOTIDE SEQUENCE [LARGE SCALE GENOMIC DNA]</scope>
    <source>
        <strain evidence="1 2">CCTCC AB 2010389</strain>
    </source>
</reference>
<name>A0A4U2Z6Q4_9BACI</name>